<dbReference type="Gene3D" id="3.40.50.300">
    <property type="entry name" value="P-loop containing nucleotide triphosphate hydrolases"/>
    <property type="match status" value="1"/>
</dbReference>
<dbReference type="PANTHER" id="PTHR10039">
    <property type="entry name" value="AMELOGENIN"/>
    <property type="match status" value="1"/>
</dbReference>
<feature type="domain" description="Nephrocystin 3-like N-terminal" evidence="2">
    <location>
        <begin position="101"/>
        <end position="263"/>
    </location>
</feature>
<dbReference type="AlphaFoldDB" id="A0A8H5BNT1"/>
<comment type="caution">
    <text evidence="3">The sequence shown here is derived from an EMBL/GenBank/DDBJ whole genome shotgun (WGS) entry which is preliminary data.</text>
</comment>
<keyword evidence="1" id="KW-0677">Repeat</keyword>
<name>A0A8H5BNT1_9AGAR</name>
<gene>
    <name evidence="3" type="ORF">D9619_005126</name>
</gene>
<dbReference type="EMBL" id="JAACJJ010000014">
    <property type="protein sequence ID" value="KAF5326810.1"/>
    <property type="molecule type" value="Genomic_DNA"/>
</dbReference>
<dbReference type="OrthoDB" id="163438at2759"/>
<dbReference type="InterPro" id="IPR027417">
    <property type="entry name" value="P-loop_NTPase"/>
</dbReference>
<proteinExistence type="predicted"/>
<dbReference type="InterPro" id="IPR056884">
    <property type="entry name" value="NPHP3-like_N"/>
</dbReference>
<evidence type="ECO:0000259" key="2">
    <source>
        <dbReference type="Pfam" id="PF24883"/>
    </source>
</evidence>
<evidence type="ECO:0000313" key="4">
    <source>
        <dbReference type="Proteomes" id="UP000567179"/>
    </source>
</evidence>
<reference evidence="3 4" key="1">
    <citation type="journal article" date="2020" name="ISME J.">
        <title>Uncovering the hidden diversity of litter-decomposition mechanisms in mushroom-forming fungi.</title>
        <authorList>
            <person name="Floudas D."/>
            <person name="Bentzer J."/>
            <person name="Ahren D."/>
            <person name="Johansson T."/>
            <person name="Persson P."/>
            <person name="Tunlid A."/>
        </authorList>
    </citation>
    <scope>NUCLEOTIDE SEQUENCE [LARGE SCALE GENOMIC DNA]</scope>
    <source>
        <strain evidence="3 4">CBS 101986</strain>
    </source>
</reference>
<dbReference type="Pfam" id="PF24883">
    <property type="entry name" value="NPHP3_N"/>
    <property type="match status" value="1"/>
</dbReference>
<dbReference type="PANTHER" id="PTHR10039:SF17">
    <property type="entry name" value="FUNGAL STAND N-TERMINAL GOODBYE DOMAIN-CONTAINING PROTEIN-RELATED"/>
    <property type="match status" value="1"/>
</dbReference>
<evidence type="ECO:0000313" key="3">
    <source>
        <dbReference type="EMBL" id="KAF5326810.1"/>
    </source>
</evidence>
<protein>
    <recommendedName>
        <fullName evidence="2">Nephrocystin 3-like N-terminal domain-containing protein</fullName>
    </recommendedName>
</protein>
<accession>A0A8H5BNT1</accession>
<keyword evidence="4" id="KW-1185">Reference proteome</keyword>
<dbReference type="Proteomes" id="UP000567179">
    <property type="component" value="Unassembled WGS sequence"/>
</dbReference>
<organism evidence="3 4">
    <name type="scientific">Psilocybe cf. subviscida</name>
    <dbReference type="NCBI Taxonomy" id="2480587"/>
    <lineage>
        <taxon>Eukaryota</taxon>
        <taxon>Fungi</taxon>
        <taxon>Dikarya</taxon>
        <taxon>Basidiomycota</taxon>
        <taxon>Agaricomycotina</taxon>
        <taxon>Agaricomycetes</taxon>
        <taxon>Agaricomycetidae</taxon>
        <taxon>Agaricales</taxon>
        <taxon>Agaricineae</taxon>
        <taxon>Strophariaceae</taxon>
        <taxon>Psilocybe</taxon>
    </lineage>
</organism>
<sequence>MPPSYFDRNQNLQINGDVTFVSSGGSTHDDPSFFQVSQRVQATNAQARIIERAEYLRTPTFQGFKLLCDNTSPSAQYGSGESFADPRCHPGTRIAVQDYIFKWLDDPDGQIAMWMNGPVGIGKSAIAQTVAHQAAERGQLSSAFFFFRSDDTRNSAKYLVPTLAYEMTQQIPHTLDLVCQIIGANPILFSSRLDLNRQISSGLLRPLCTPSDSSPRRRMLIIIDGLDECLDTETQPAIIRSFILSFLRVAKEIIPHKILIVSRPESHIASAVSAADINPHVEYLSLDSWSTSDDIGIYLRAKLDEIKDTHPLKHYLPDLWPDSVSFWNLRVRSLGSFAYASVTIRYLASHNNNPERALQDLLSLRPTRAVVAFADLDALYRHILLGLDEETRFILQKVLCLYVYSSRGKLDDLAARLLEDKSMVELALLRVSSLVQISKSRQFITFHHTSFEEFLRDKERSGDLYVFSTNVAGAVAQALSSLWLHPLSNMADYWWFDYISTVSRKPHNNDMYLHVINILVATKIPASFLYPFSATWEPTFFTICGSVGAFIKVILERRDDQDSNSTHQCLLNDAYNVMCAWLRSHFNLFFGNAPTPNDVLDILLGGWQSEIGITAKRYPFLHILYDIPQQQLFSRIVRIFPDIGRGELFSCILERYLALLPNTGNDFIFRDEVLTVPNLYALVLDYGGRIPSFCQKLEQIILTGQRALGAVPSPYVTPRDYIFRFFYGEKCYIDSNYQMAIGNRKVSDIIRDRDSIRDPYYQTLQFFKVAGRTDRYIRQAHREHEFAYISEDVENIYRIASPEFLADWDRKHFRKYYALEEL</sequence>
<evidence type="ECO:0000256" key="1">
    <source>
        <dbReference type="ARBA" id="ARBA00022737"/>
    </source>
</evidence>
<dbReference type="SUPFAM" id="SSF52540">
    <property type="entry name" value="P-loop containing nucleoside triphosphate hydrolases"/>
    <property type="match status" value="1"/>
</dbReference>